<comment type="caution">
    <text evidence="1">The sequence shown here is derived from an EMBL/GenBank/DDBJ whole genome shotgun (WGS) entry which is preliminary data.</text>
</comment>
<reference evidence="1 2" key="1">
    <citation type="submission" date="2023-07" db="EMBL/GenBank/DDBJ databases">
        <title>Genomic Encyclopedia of Type Strains, Phase IV (KMG-IV): sequencing the most valuable type-strain genomes for metagenomic binning, comparative biology and taxonomic classification.</title>
        <authorList>
            <person name="Goeker M."/>
        </authorList>
    </citation>
    <scope>NUCLEOTIDE SEQUENCE [LARGE SCALE GENOMIC DNA]</scope>
    <source>
        <strain evidence="1 2">DSM 29005</strain>
    </source>
</reference>
<dbReference type="Proteomes" id="UP001234495">
    <property type="component" value="Unassembled WGS sequence"/>
</dbReference>
<dbReference type="Pfam" id="PF14120">
    <property type="entry name" value="YhzD"/>
    <property type="match status" value="1"/>
</dbReference>
<evidence type="ECO:0000313" key="2">
    <source>
        <dbReference type="Proteomes" id="UP001234495"/>
    </source>
</evidence>
<evidence type="ECO:0000313" key="1">
    <source>
        <dbReference type="EMBL" id="MDQ0232322.1"/>
    </source>
</evidence>
<protein>
    <submittedName>
        <fullName evidence="1">Uncharacterized protein</fullName>
    </submittedName>
</protein>
<name>A0ABT9ZJ88_9BACI</name>
<dbReference type="EMBL" id="JAUSUD010000020">
    <property type="protein sequence ID" value="MDQ0232322.1"/>
    <property type="molecule type" value="Genomic_DNA"/>
</dbReference>
<sequence length="60" mass="6985">MKHYCLTAFERNGHMLLNLTFQAKSDTEARQIALKKLSEQNFTQNSYRCTTSQGDLILFK</sequence>
<organism evidence="1 2">
    <name type="scientific">Metabacillus malikii</name>
    <dbReference type="NCBI Taxonomy" id="1504265"/>
    <lineage>
        <taxon>Bacteria</taxon>
        <taxon>Bacillati</taxon>
        <taxon>Bacillota</taxon>
        <taxon>Bacilli</taxon>
        <taxon>Bacillales</taxon>
        <taxon>Bacillaceae</taxon>
        <taxon>Metabacillus</taxon>
    </lineage>
</organism>
<gene>
    <name evidence="1" type="ORF">J2S19_003632</name>
</gene>
<dbReference type="RefSeq" id="WP_307344327.1">
    <property type="nucleotide sequence ID" value="NZ_JAUSUD010000020.1"/>
</dbReference>
<proteinExistence type="predicted"/>
<accession>A0ABT9ZJ88</accession>
<keyword evidence="2" id="KW-1185">Reference proteome</keyword>
<dbReference type="InterPro" id="IPR025544">
    <property type="entry name" value="YhzD"/>
</dbReference>